<evidence type="ECO:0000256" key="13">
    <source>
        <dbReference type="ARBA" id="ARBA00023204"/>
    </source>
</evidence>
<sequence>MPELSWKHHTLIQALLSRGPLEEKDFYFVFEGVSGRNPATHRQILNDCLLKINKELAFVQFELRGCRNQYDGKIYYGVVNNIADEQAKLGTQYSVPQIAFYKAVIEAIVQDETAQGSISNIDALNVRLEHQVQNGLGSQSQAGSSAIPTALKNFSKSQKEKTLNELVRDRWLCSTPDGNVGLGVRSFLDLRSWFHNNDVPPCHVCNEAGVKADLCQNEECTVRIHNYCLRKKFSQKRVDKLCPGCGTEWRVPKSEFIEEDEGEEQNEPIQSQVPLSGSAKRKRLRNCKSELNAVNTGLSQPSQRVPDPRRSSRRSTPVRFFFPTVQNSP</sequence>
<evidence type="ECO:0000256" key="1">
    <source>
        <dbReference type="ARBA" id="ARBA00000900"/>
    </source>
</evidence>
<dbReference type="Pfam" id="PF07574">
    <property type="entry name" value="SMC_Nse1"/>
    <property type="match status" value="1"/>
</dbReference>
<evidence type="ECO:0000259" key="17">
    <source>
        <dbReference type="Pfam" id="PF08746"/>
    </source>
</evidence>
<dbReference type="GO" id="GO:0030915">
    <property type="term" value="C:Smc5-Smc6 complex"/>
    <property type="evidence" value="ECO:0007669"/>
    <property type="project" value="UniProtKB-UniRule"/>
</dbReference>
<evidence type="ECO:0000256" key="16">
    <source>
        <dbReference type="SAM" id="MobiDB-lite"/>
    </source>
</evidence>
<evidence type="ECO:0000256" key="15">
    <source>
        <dbReference type="RuleBase" id="RU368018"/>
    </source>
</evidence>
<dbReference type="InParanoid" id="A0A2G5CB55"/>
<dbReference type="FunCoup" id="A0A2G5CB55">
    <property type="interactions" value="330"/>
</dbReference>
<dbReference type="PANTHER" id="PTHR20973">
    <property type="entry name" value="NON-SMC ELEMENT 1-RELATED"/>
    <property type="match status" value="1"/>
</dbReference>
<dbReference type="GO" id="GO:0000724">
    <property type="term" value="P:double-strand break repair via homologous recombination"/>
    <property type="evidence" value="ECO:0007669"/>
    <property type="project" value="TreeGrafter"/>
</dbReference>
<feature type="region of interest" description="Disordered" evidence="16">
    <location>
        <begin position="295"/>
        <end position="329"/>
    </location>
</feature>
<keyword evidence="8 15" id="KW-0227">DNA damage</keyword>
<keyword evidence="9 15" id="KW-0863">Zinc-finger</keyword>
<comment type="similarity">
    <text evidence="3 15">Belongs to the NSE1 family.</text>
</comment>
<proteinExistence type="inferred from homology"/>
<evidence type="ECO:0000256" key="4">
    <source>
        <dbReference type="ARBA" id="ARBA00012483"/>
    </source>
</evidence>
<comment type="subunit">
    <text evidence="15">Component of the Smc5-Smc6 complex.</text>
</comment>
<keyword evidence="6 15" id="KW-0808">Transferase</keyword>
<evidence type="ECO:0000256" key="6">
    <source>
        <dbReference type="ARBA" id="ARBA00022679"/>
    </source>
</evidence>
<dbReference type="GO" id="GO:0005634">
    <property type="term" value="C:nucleus"/>
    <property type="evidence" value="ECO:0007669"/>
    <property type="project" value="UniProtKB-SubCell"/>
</dbReference>
<dbReference type="Proteomes" id="UP000230069">
    <property type="component" value="Unassembled WGS sequence"/>
</dbReference>
<accession>A0A2G5CB55</accession>
<keyword evidence="13 15" id="KW-0234">DNA repair</keyword>
<dbReference type="InterPro" id="IPR014857">
    <property type="entry name" value="Nse1_RING_C4HC3-type"/>
</dbReference>
<evidence type="ECO:0000256" key="11">
    <source>
        <dbReference type="ARBA" id="ARBA00022833"/>
    </source>
</evidence>
<keyword evidence="7 15" id="KW-0479">Metal-binding</keyword>
<dbReference type="Gene3D" id="3.30.40.10">
    <property type="entry name" value="Zinc/RING finger domain, C3HC4 (zinc finger)"/>
    <property type="match status" value="1"/>
</dbReference>
<evidence type="ECO:0000256" key="7">
    <source>
        <dbReference type="ARBA" id="ARBA00022723"/>
    </source>
</evidence>
<keyword evidence="10 15" id="KW-0833">Ubl conjugation pathway</keyword>
<keyword evidence="19" id="KW-1185">Reference proteome</keyword>
<reference evidence="18 19" key="1">
    <citation type="submission" date="2017-09" db="EMBL/GenBank/DDBJ databases">
        <title>WGS assembly of Aquilegia coerulea Goldsmith.</title>
        <authorList>
            <person name="Hodges S."/>
            <person name="Kramer E."/>
            <person name="Nordborg M."/>
            <person name="Tomkins J."/>
            <person name="Borevitz J."/>
            <person name="Derieg N."/>
            <person name="Yan J."/>
            <person name="Mihaltcheva S."/>
            <person name="Hayes R.D."/>
            <person name="Rokhsar D."/>
        </authorList>
    </citation>
    <scope>NUCLEOTIDE SEQUENCE [LARGE SCALE GENOMIC DNA]</scope>
    <source>
        <strain evidence="19">cv. Goldsmith</strain>
    </source>
</reference>
<dbReference type="EMBL" id="KZ305086">
    <property type="protein sequence ID" value="PIA28509.1"/>
    <property type="molecule type" value="Genomic_DNA"/>
</dbReference>
<dbReference type="Gene3D" id="1.10.10.10">
    <property type="entry name" value="Winged helix-like DNA-binding domain superfamily/Winged helix DNA-binding domain"/>
    <property type="match status" value="1"/>
</dbReference>
<dbReference type="Pfam" id="PF08746">
    <property type="entry name" value="zf-RING-like"/>
    <property type="match status" value="1"/>
</dbReference>
<dbReference type="GO" id="GO:0008270">
    <property type="term" value="F:zinc ion binding"/>
    <property type="evidence" value="ECO:0007669"/>
    <property type="project" value="UniProtKB-KW"/>
</dbReference>
<dbReference type="Gene3D" id="3.90.1150.220">
    <property type="match status" value="1"/>
</dbReference>
<gene>
    <name evidence="18" type="ORF">AQUCO_06900047v1</name>
</gene>
<evidence type="ECO:0000256" key="10">
    <source>
        <dbReference type="ARBA" id="ARBA00022786"/>
    </source>
</evidence>
<organism evidence="18 19">
    <name type="scientific">Aquilegia coerulea</name>
    <name type="common">Rocky mountain columbine</name>
    <dbReference type="NCBI Taxonomy" id="218851"/>
    <lineage>
        <taxon>Eukaryota</taxon>
        <taxon>Viridiplantae</taxon>
        <taxon>Streptophyta</taxon>
        <taxon>Embryophyta</taxon>
        <taxon>Tracheophyta</taxon>
        <taxon>Spermatophyta</taxon>
        <taxon>Magnoliopsida</taxon>
        <taxon>Ranunculales</taxon>
        <taxon>Ranunculaceae</taxon>
        <taxon>Thalictroideae</taxon>
        <taxon>Aquilegia</taxon>
    </lineage>
</organism>
<dbReference type="InterPro" id="IPR036388">
    <property type="entry name" value="WH-like_DNA-bd_sf"/>
</dbReference>
<feature type="domain" description="Non-structural maintenance of chromosomes element 1 RING C4HC3-type" evidence="17">
    <location>
        <begin position="202"/>
        <end position="245"/>
    </location>
</feature>
<dbReference type="FunFam" id="3.90.1150.220:FF:000002">
    <property type="entry name" value="Non-structural maintenance of chromosomes element 1"/>
    <property type="match status" value="1"/>
</dbReference>
<dbReference type="CDD" id="cd16493">
    <property type="entry name" value="RING-CH-C4HC3_NSE1"/>
    <property type="match status" value="1"/>
</dbReference>
<evidence type="ECO:0000256" key="2">
    <source>
        <dbReference type="ARBA" id="ARBA00004123"/>
    </source>
</evidence>
<dbReference type="EC" id="2.3.2.27" evidence="4 15"/>
<evidence type="ECO:0000256" key="14">
    <source>
        <dbReference type="ARBA" id="ARBA00023242"/>
    </source>
</evidence>
<dbReference type="OrthoDB" id="185455at2759"/>
<keyword evidence="14 15" id="KW-0539">Nucleus</keyword>
<evidence type="ECO:0000256" key="12">
    <source>
        <dbReference type="ARBA" id="ARBA00023172"/>
    </source>
</evidence>
<comment type="catalytic activity">
    <reaction evidence="1 15">
        <text>S-ubiquitinyl-[E2 ubiquitin-conjugating enzyme]-L-cysteine + [acceptor protein]-L-lysine = [E2 ubiquitin-conjugating enzyme]-L-cysteine + N(6)-ubiquitinyl-[acceptor protein]-L-lysine.</text>
        <dbReference type="EC" id="2.3.2.27"/>
    </reaction>
</comment>
<name>A0A2G5CB55_AQUCA</name>
<dbReference type="GO" id="GO:0061630">
    <property type="term" value="F:ubiquitin protein ligase activity"/>
    <property type="evidence" value="ECO:0007669"/>
    <property type="project" value="UniProtKB-EC"/>
</dbReference>
<evidence type="ECO:0000313" key="18">
    <source>
        <dbReference type="EMBL" id="PIA28509.1"/>
    </source>
</evidence>
<evidence type="ECO:0000256" key="9">
    <source>
        <dbReference type="ARBA" id="ARBA00022771"/>
    </source>
</evidence>
<keyword evidence="11 15" id="KW-0862">Zinc</keyword>
<dbReference type="InterPro" id="IPR011513">
    <property type="entry name" value="Nse1"/>
</dbReference>
<evidence type="ECO:0000256" key="5">
    <source>
        <dbReference type="ARBA" id="ARBA00019422"/>
    </source>
</evidence>
<evidence type="ECO:0000256" key="8">
    <source>
        <dbReference type="ARBA" id="ARBA00022763"/>
    </source>
</evidence>
<dbReference type="PANTHER" id="PTHR20973:SF0">
    <property type="entry name" value="NON-STRUCTURAL MAINTENANCE OF CHROMOSOMES ELEMENT 1 HOMOLOG"/>
    <property type="match status" value="1"/>
</dbReference>
<dbReference type="STRING" id="218851.A0A2G5CB55"/>
<evidence type="ECO:0000313" key="19">
    <source>
        <dbReference type="Proteomes" id="UP000230069"/>
    </source>
</evidence>
<feature type="region of interest" description="Disordered" evidence="16">
    <location>
        <begin position="259"/>
        <end position="280"/>
    </location>
</feature>
<protein>
    <recommendedName>
        <fullName evidence="5 15">Non-structural maintenance of chromosomes element 1 homolog</fullName>
        <ecNumber evidence="4 15">2.3.2.27</ecNumber>
    </recommendedName>
</protein>
<dbReference type="AlphaFoldDB" id="A0A2G5CB55"/>
<dbReference type="InterPro" id="IPR013083">
    <property type="entry name" value="Znf_RING/FYVE/PHD"/>
</dbReference>
<comment type="subcellular location">
    <subcellularLocation>
        <location evidence="2 15">Nucleus</location>
    </subcellularLocation>
</comment>
<keyword evidence="12 15" id="KW-0233">DNA recombination</keyword>
<feature type="compositionally biased region" description="Low complexity" evidence="16">
    <location>
        <begin position="314"/>
        <end position="329"/>
    </location>
</feature>
<evidence type="ECO:0000256" key="3">
    <source>
        <dbReference type="ARBA" id="ARBA00010258"/>
    </source>
</evidence>